<keyword evidence="2" id="KW-1185">Reference proteome</keyword>
<accession>A0A2W2FWA5</accession>
<dbReference type="EMBL" id="POUA01000373">
    <property type="protein sequence ID" value="PZG29460.1"/>
    <property type="molecule type" value="Genomic_DNA"/>
</dbReference>
<name>A0A2W2FWA5_9ACTN</name>
<protein>
    <submittedName>
        <fullName evidence="1">Uncharacterized protein</fullName>
    </submittedName>
</protein>
<comment type="caution">
    <text evidence="1">The sequence shown here is derived from an EMBL/GenBank/DDBJ whole genome shotgun (WGS) entry which is preliminary data.</text>
</comment>
<reference evidence="1 2" key="1">
    <citation type="submission" date="2018-01" db="EMBL/GenBank/DDBJ databases">
        <title>Draft genome sequence of Sphaerisporangium sp. 7K107.</title>
        <authorList>
            <person name="Sahin N."/>
            <person name="Saygin H."/>
            <person name="Ay H."/>
        </authorList>
    </citation>
    <scope>NUCLEOTIDE SEQUENCE [LARGE SCALE GENOMIC DNA]</scope>
    <source>
        <strain evidence="1 2">7K107</strain>
    </source>
</reference>
<proteinExistence type="predicted"/>
<organism evidence="1 2">
    <name type="scientific">Spongiactinospora gelatinilytica</name>
    <dbReference type="NCBI Taxonomy" id="2666298"/>
    <lineage>
        <taxon>Bacteria</taxon>
        <taxon>Bacillati</taxon>
        <taxon>Actinomycetota</taxon>
        <taxon>Actinomycetes</taxon>
        <taxon>Streptosporangiales</taxon>
        <taxon>Streptosporangiaceae</taxon>
        <taxon>Spongiactinospora</taxon>
    </lineage>
</organism>
<gene>
    <name evidence="1" type="ORF">C1I98_31885</name>
</gene>
<dbReference type="AlphaFoldDB" id="A0A2W2FWA5"/>
<evidence type="ECO:0000313" key="2">
    <source>
        <dbReference type="Proteomes" id="UP000248544"/>
    </source>
</evidence>
<evidence type="ECO:0000313" key="1">
    <source>
        <dbReference type="EMBL" id="PZG29460.1"/>
    </source>
</evidence>
<dbReference type="Proteomes" id="UP000248544">
    <property type="component" value="Unassembled WGS sequence"/>
</dbReference>
<sequence length="126" mass="13544">MVDSESRAAADLLAALCRAAEGFAMLRHPFIRREPLSRLDPARAIVGTDFVLPDGRVARFAVTLAAGDDVFHVGGDVSVEERVLLDLPGHATAGVREALAVFDEYTSEVLARAPVFLDQLIEEISA</sequence>